<keyword evidence="1" id="KW-0175">Coiled coil</keyword>
<dbReference type="STRING" id="531814.SAMN04487944_104172"/>
<dbReference type="Proteomes" id="UP000199687">
    <property type="component" value="Unassembled WGS sequence"/>
</dbReference>
<dbReference type="OrthoDB" id="2974352at2"/>
<dbReference type="EMBL" id="FOGL01000004">
    <property type="protein sequence ID" value="SER45202.1"/>
    <property type="molecule type" value="Genomic_DNA"/>
</dbReference>
<evidence type="ECO:0008006" key="4">
    <source>
        <dbReference type="Google" id="ProtNLM"/>
    </source>
</evidence>
<evidence type="ECO:0000256" key="1">
    <source>
        <dbReference type="SAM" id="Coils"/>
    </source>
</evidence>
<evidence type="ECO:0000313" key="2">
    <source>
        <dbReference type="EMBL" id="SER45202.1"/>
    </source>
</evidence>
<sequence length="140" mass="15793">MKVEETQNSDEQTSGQNSITYVLLGGMAGAGIGMLSNPGTVQKLYHRVQQSETGQRIAKELGKNLQHVITQQAMTAVQQAAPDYWNKAKSKISKSSSSEPDRDKMEIDTNYEEIKQENEQINQRLEKIEQMLDKLVHEKN</sequence>
<name>A0A1H9PAM3_9BACI</name>
<organism evidence="2 3">
    <name type="scientific">Gracilibacillus ureilyticus</name>
    <dbReference type="NCBI Taxonomy" id="531814"/>
    <lineage>
        <taxon>Bacteria</taxon>
        <taxon>Bacillati</taxon>
        <taxon>Bacillota</taxon>
        <taxon>Bacilli</taxon>
        <taxon>Bacillales</taxon>
        <taxon>Bacillaceae</taxon>
        <taxon>Gracilibacillus</taxon>
    </lineage>
</organism>
<protein>
    <recommendedName>
        <fullName evidence="4">Gas vesicle protein</fullName>
    </recommendedName>
</protein>
<dbReference type="AlphaFoldDB" id="A0A1H9PAM3"/>
<reference evidence="2 3" key="1">
    <citation type="submission" date="2016-10" db="EMBL/GenBank/DDBJ databases">
        <authorList>
            <person name="de Groot N.N."/>
        </authorList>
    </citation>
    <scope>NUCLEOTIDE SEQUENCE [LARGE SCALE GENOMIC DNA]</scope>
    <source>
        <strain evidence="2 3">CGMCC 1.7727</strain>
    </source>
</reference>
<proteinExistence type="predicted"/>
<evidence type="ECO:0000313" key="3">
    <source>
        <dbReference type="Proteomes" id="UP000199687"/>
    </source>
</evidence>
<feature type="coiled-coil region" evidence="1">
    <location>
        <begin position="104"/>
        <end position="138"/>
    </location>
</feature>
<gene>
    <name evidence="2" type="ORF">SAMN04487944_104172</name>
</gene>
<accession>A0A1H9PAM3</accession>
<dbReference type="RefSeq" id="WP_089740062.1">
    <property type="nucleotide sequence ID" value="NZ_FOGL01000004.1"/>
</dbReference>
<keyword evidence="3" id="KW-1185">Reference proteome</keyword>